<keyword evidence="9" id="KW-1185">Reference proteome</keyword>
<feature type="domain" description="CARD" evidence="7">
    <location>
        <begin position="2"/>
        <end position="88"/>
    </location>
</feature>
<feature type="region of interest" description="Disordered" evidence="6">
    <location>
        <begin position="82"/>
        <end position="101"/>
    </location>
</feature>
<dbReference type="PANTHER" id="PTHR46985">
    <property type="entry name" value="NACHT, LRR AND PYD DOMAINS-CONTAINING PROTEIN 1"/>
    <property type="match status" value="1"/>
</dbReference>
<dbReference type="GO" id="GO:0006954">
    <property type="term" value="P:inflammatory response"/>
    <property type="evidence" value="ECO:0007669"/>
    <property type="project" value="UniProtKB-KW"/>
</dbReference>
<organism evidence="8 9">
    <name type="scientific">Chelydra serpentina</name>
    <name type="common">Snapping turtle</name>
    <name type="synonym">Testudo serpentina</name>
    <dbReference type="NCBI Taxonomy" id="8475"/>
    <lineage>
        <taxon>Eukaryota</taxon>
        <taxon>Metazoa</taxon>
        <taxon>Chordata</taxon>
        <taxon>Craniata</taxon>
        <taxon>Vertebrata</taxon>
        <taxon>Euteleostomi</taxon>
        <taxon>Archelosauria</taxon>
        <taxon>Testudinata</taxon>
        <taxon>Testudines</taxon>
        <taxon>Cryptodira</taxon>
        <taxon>Durocryptodira</taxon>
        <taxon>Americhelydia</taxon>
        <taxon>Chelydroidea</taxon>
        <taxon>Chelydridae</taxon>
        <taxon>Chelydra</taxon>
    </lineage>
</organism>
<keyword evidence="3" id="KW-0399">Innate immunity</keyword>
<dbReference type="SUPFAM" id="SSF47986">
    <property type="entry name" value="DEATH domain"/>
    <property type="match status" value="1"/>
</dbReference>
<accession>A0A8T1S2M3</accession>
<dbReference type="InterPro" id="IPR001315">
    <property type="entry name" value="CARD"/>
</dbReference>
<protein>
    <submittedName>
        <fullName evidence="8">PYD and CARD domain containing</fullName>
    </submittedName>
</protein>
<dbReference type="EMBL" id="JAHGAV010000945">
    <property type="protein sequence ID" value="KAG6923216.1"/>
    <property type="molecule type" value="Genomic_DNA"/>
</dbReference>
<keyword evidence="2" id="KW-0963">Cytoplasm</keyword>
<dbReference type="InterPro" id="IPR011029">
    <property type="entry name" value="DEATH-like_dom_sf"/>
</dbReference>
<evidence type="ECO:0000256" key="1">
    <source>
        <dbReference type="ARBA" id="ARBA00004514"/>
    </source>
</evidence>
<evidence type="ECO:0000256" key="3">
    <source>
        <dbReference type="ARBA" id="ARBA00022588"/>
    </source>
</evidence>
<evidence type="ECO:0000256" key="2">
    <source>
        <dbReference type="ARBA" id="ARBA00022490"/>
    </source>
</evidence>
<dbReference type="Pfam" id="PF00619">
    <property type="entry name" value="CARD"/>
    <property type="match status" value="1"/>
</dbReference>
<dbReference type="Proteomes" id="UP000765507">
    <property type="component" value="Unassembled WGS sequence"/>
</dbReference>
<dbReference type="FunFam" id="1.10.533.10:FF:000013">
    <property type="entry name" value="Apoptosis-associated speck-like protein containing a CARD"/>
    <property type="match status" value="1"/>
</dbReference>
<dbReference type="GO" id="GO:0005829">
    <property type="term" value="C:cytosol"/>
    <property type="evidence" value="ECO:0007669"/>
    <property type="project" value="UniProtKB-SubCell"/>
</dbReference>
<keyword evidence="5" id="KW-0395">Inflammatory response</keyword>
<dbReference type="OrthoDB" id="10058437at2759"/>
<dbReference type="PROSITE" id="PS50209">
    <property type="entry name" value="CARD"/>
    <property type="match status" value="1"/>
</dbReference>
<name>A0A8T1S2M3_CHESE</name>
<dbReference type="Gene3D" id="1.10.533.10">
    <property type="entry name" value="Death Domain, Fas"/>
    <property type="match status" value="1"/>
</dbReference>
<reference evidence="8 9" key="1">
    <citation type="journal article" date="2020" name="G3 (Bethesda)">
        <title>Draft Genome of the Common Snapping Turtle, Chelydra serpentina, a Model for Phenotypic Plasticity in Reptiles.</title>
        <authorList>
            <person name="Das D."/>
            <person name="Singh S.K."/>
            <person name="Bierstedt J."/>
            <person name="Erickson A."/>
            <person name="Galli G.L.J."/>
            <person name="Crossley D.A. 2nd"/>
            <person name="Rhen T."/>
        </authorList>
    </citation>
    <scope>NUCLEOTIDE SEQUENCE [LARGE SCALE GENOMIC DNA]</scope>
    <source>
        <strain evidence="8">KW</strain>
    </source>
</reference>
<dbReference type="InterPro" id="IPR033516">
    <property type="entry name" value="CARD8/ASC/NALP1_CARD"/>
</dbReference>
<sequence>MYFSSGEHFVKQHRKQLIQQVSRVDEVLALLHRDVLDDEQYRSIRTDPVRMRKLYELVPSWDTWRKDRLYQALKATDRALIEELEGKEQPPPAPPEGGTGSSLWVFIPCPSLWYQGWTRILK</sequence>
<dbReference type="GO" id="GO:0045087">
    <property type="term" value="P:innate immune response"/>
    <property type="evidence" value="ECO:0007669"/>
    <property type="project" value="UniProtKB-KW"/>
</dbReference>
<comment type="subcellular location">
    <subcellularLocation>
        <location evidence="1">Cytoplasm</location>
        <location evidence="1">Cytosol</location>
    </subcellularLocation>
</comment>
<evidence type="ECO:0000313" key="8">
    <source>
        <dbReference type="EMBL" id="KAG6923216.1"/>
    </source>
</evidence>
<dbReference type="AlphaFoldDB" id="A0A8T1S2M3"/>
<dbReference type="PANTHER" id="PTHR46985:SF2">
    <property type="entry name" value="APOPTOSIS-ASSOCIATED SPECK-LIKE PROTEIN CONTAINING A CARD"/>
    <property type="match status" value="1"/>
</dbReference>
<evidence type="ECO:0000256" key="5">
    <source>
        <dbReference type="ARBA" id="ARBA00023198"/>
    </source>
</evidence>
<dbReference type="CDD" id="cd08330">
    <property type="entry name" value="CARD_ASC_NALP1"/>
    <property type="match status" value="1"/>
</dbReference>
<dbReference type="InterPro" id="IPR051249">
    <property type="entry name" value="NLRP_Inflammasome"/>
</dbReference>
<evidence type="ECO:0000313" key="9">
    <source>
        <dbReference type="Proteomes" id="UP000765507"/>
    </source>
</evidence>
<evidence type="ECO:0000259" key="7">
    <source>
        <dbReference type="PROSITE" id="PS50209"/>
    </source>
</evidence>
<evidence type="ECO:0000256" key="6">
    <source>
        <dbReference type="SAM" id="MobiDB-lite"/>
    </source>
</evidence>
<dbReference type="GO" id="GO:0042981">
    <property type="term" value="P:regulation of apoptotic process"/>
    <property type="evidence" value="ECO:0007669"/>
    <property type="project" value="InterPro"/>
</dbReference>
<gene>
    <name evidence="8" type="ORF">G0U57_021246</name>
</gene>
<proteinExistence type="predicted"/>
<comment type="caution">
    <text evidence="8">The sequence shown here is derived from an EMBL/GenBank/DDBJ whole genome shotgun (WGS) entry which is preliminary data.</text>
</comment>
<evidence type="ECO:0000256" key="4">
    <source>
        <dbReference type="ARBA" id="ARBA00022859"/>
    </source>
</evidence>
<keyword evidence="4" id="KW-0391">Immunity</keyword>